<reference evidence="1" key="1">
    <citation type="submission" date="2018-05" db="EMBL/GenBank/DDBJ databases">
        <authorList>
            <person name="Lanie J.A."/>
            <person name="Ng W.-L."/>
            <person name="Kazmierczak K.M."/>
            <person name="Andrzejewski T.M."/>
            <person name="Davidsen T.M."/>
            <person name="Wayne K.J."/>
            <person name="Tettelin H."/>
            <person name="Glass J.I."/>
            <person name="Rusch D."/>
            <person name="Podicherti R."/>
            <person name="Tsui H.-C.T."/>
            <person name="Winkler M.E."/>
        </authorList>
    </citation>
    <scope>NUCLEOTIDE SEQUENCE</scope>
</reference>
<dbReference type="EMBL" id="UINC01026537">
    <property type="protein sequence ID" value="SVB04170.1"/>
    <property type="molecule type" value="Genomic_DNA"/>
</dbReference>
<protein>
    <submittedName>
        <fullName evidence="1">Uncharacterized protein</fullName>
    </submittedName>
</protein>
<sequence length="28" mass="3138">MGDTLQIKGFVAGLCLDLIDECRKKLKE</sequence>
<feature type="non-terminal residue" evidence="1">
    <location>
        <position position="28"/>
    </location>
</feature>
<dbReference type="AlphaFoldDB" id="A0A382ARJ4"/>
<accession>A0A382ARJ4</accession>
<organism evidence="1">
    <name type="scientific">marine metagenome</name>
    <dbReference type="NCBI Taxonomy" id="408172"/>
    <lineage>
        <taxon>unclassified sequences</taxon>
        <taxon>metagenomes</taxon>
        <taxon>ecological metagenomes</taxon>
    </lineage>
</organism>
<evidence type="ECO:0000313" key="1">
    <source>
        <dbReference type="EMBL" id="SVB04170.1"/>
    </source>
</evidence>
<proteinExistence type="predicted"/>
<gene>
    <name evidence="1" type="ORF">METZ01_LOCUS157024</name>
</gene>
<name>A0A382ARJ4_9ZZZZ</name>